<comment type="caution">
    <text evidence="1">The sequence shown here is derived from an EMBL/GenBank/DDBJ whole genome shotgun (WGS) entry which is preliminary data.</text>
</comment>
<evidence type="ECO:0000313" key="1">
    <source>
        <dbReference type="EMBL" id="KAK3598315.1"/>
    </source>
</evidence>
<keyword evidence="2" id="KW-1185">Reference proteome</keyword>
<name>A0AAE0SV80_9BIVA</name>
<reference evidence="1" key="3">
    <citation type="submission" date="2023-05" db="EMBL/GenBank/DDBJ databases">
        <authorList>
            <person name="Smith C.H."/>
        </authorList>
    </citation>
    <scope>NUCLEOTIDE SEQUENCE</scope>
    <source>
        <strain evidence="1">CHS0354</strain>
        <tissue evidence="1">Mantle</tissue>
    </source>
</reference>
<accession>A0AAE0SV80</accession>
<dbReference type="Proteomes" id="UP001195483">
    <property type="component" value="Unassembled WGS sequence"/>
</dbReference>
<evidence type="ECO:0000313" key="2">
    <source>
        <dbReference type="Proteomes" id="UP001195483"/>
    </source>
</evidence>
<gene>
    <name evidence="1" type="ORF">CHS0354_029224</name>
</gene>
<reference evidence="1" key="1">
    <citation type="journal article" date="2021" name="Genome Biol. Evol.">
        <title>A High-Quality Reference Genome for a Parasitic Bivalve with Doubly Uniparental Inheritance (Bivalvia: Unionida).</title>
        <authorList>
            <person name="Smith C.H."/>
        </authorList>
    </citation>
    <scope>NUCLEOTIDE SEQUENCE</scope>
    <source>
        <strain evidence="1">CHS0354</strain>
    </source>
</reference>
<dbReference type="AlphaFoldDB" id="A0AAE0SV80"/>
<dbReference type="EMBL" id="JAEAOA010001753">
    <property type="protein sequence ID" value="KAK3598315.1"/>
    <property type="molecule type" value="Genomic_DNA"/>
</dbReference>
<organism evidence="1 2">
    <name type="scientific">Potamilus streckersoni</name>
    <dbReference type="NCBI Taxonomy" id="2493646"/>
    <lineage>
        <taxon>Eukaryota</taxon>
        <taxon>Metazoa</taxon>
        <taxon>Spiralia</taxon>
        <taxon>Lophotrochozoa</taxon>
        <taxon>Mollusca</taxon>
        <taxon>Bivalvia</taxon>
        <taxon>Autobranchia</taxon>
        <taxon>Heteroconchia</taxon>
        <taxon>Palaeoheterodonta</taxon>
        <taxon>Unionida</taxon>
        <taxon>Unionoidea</taxon>
        <taxon>Unionidae</taxon>
        <taxon>Ambleminae</taxon>
        <taxon>Lampsilini</taxon>
        <taxon>Potamilus</taxon>
    </lineage>
</organism>
<proteinExistence type="predicted"/>
<sequence>MFLTEDTESSDWQKEIQKIFIDEFCKEKLELYLSVKRNASVLTYLLQVILAKKSKEALCVIMAYINHKWKEDFGDNNIALWLGLDHRDDKTGELVFVCFHSTATVSKFSQFLGLPIIYRRFDEIEMEPLENRLNDEYQRVSFTKNDVVTVKLLINEHGEYLFKMHSNLEAISASSIRSTKHGIIKQTSIVLYCRLKGVIPYGEELFPEELKVDEQRYPTDIREGFFSLGMIPAQRLPSNPHPHFVNNPLRMGCSIGASGFKFAGTLGPFVRIGANDIGFLTCAHVLGINSSRIQTPVVQPSDNESVLPDGTRLCGTFVREKFDPFAQIGVDAALVCIDQRKRKVDLGSFVWMGSNQPKKTGGIE</sequence>
<reference evidence="1" key="2">
    <citation type="journal article" date="2021" name="Genome Biol. Evol.">
        <title>Developing a high-quality reference genome for a parasitic bivalve with doubly uniparental inheritance (Bivalvia: Unionida).</title>
        <authorList>
            <person name="Smith C.H."/>
        </authorList>
    </citation>
    <scope>NUCLEOTIDE SEQUENCE</scope>
    <source>
        <strain evidence="1">CHS0354</strain>
        <tissue evidence="1">Mantle</tissue>
    </source>
</reference>
<protein>
    <submittedName>
        <fullName evidence="1">Uncharacterized protein</fullName>
    </submittedName>
</protein>